<dbReference type="CDD" id="cd01647">
    <property type="entry name" value="RT_LTR"/>
    <property type="match status" value="1"/>
</dbReference>
<dbReference type="GO" id="GO:0008270">
    <property type="term" value="F:zinc ion binding"/>
    <property type="evidence" value="ECO:0007669"/>
    <property type="project" value="UniProtKB-KW"/>
</dbReference>
<dbReference type="InterPro" id="IPR043128">
    <property type="entry name" value="Rev_trsase/Diguanyl_cyclase"/>
</dbReference>
<dbReference type="Gene3D" id="3.10.10.10">
    <property type="entry name" value="HIV Type 1 Reverse Transcriptase, subunit A, domain 1"/>
    <property type="match status" value="1"/>
</dbReference>
<keyword evidence="4" id="KW-0808">Transferase</keyword>
<evidence type="ECO:0000256" key="1">
    <source>
        <dbReference type="PROSITE-ProRule" id="PRU00047"/>
    </source>
</evidence>
<dbReference type="InterPro" id="IPR053134">
    <property type="entry name" value="RNA-dir_DNA_polymerase"/>
</dbReference>
<evidence type="ECO:0000313" key="4">
    <source>
        <dbReference type="EMBL" id="GEU73898.1"/>
    </source>
</evidence>
<dbReference type="GO" id="GO:0003964">
    <property type="term" value="F:RNA-directed DNA polymerase activity"/>
    <property type="evidence" value="ECO:0007669"/>
    <property type="project" value="UniProtKB-KW"/>
</dbReference>
<proteinExistence type="predicted"/>
<dbReference type="InterPro" id="IPR001878">
    <property type="entry name" value="Znf_CCHC"/>
</dbReference>
<dbReference type="Gene3D" id="3.30.70.270">
    <property type="match status" value="1"/>
</dbReference>
<dbReference type="SUPFAM" id="SSF57756">
    <property type="entry name" value="Retrovirus zinc finger-like domains"/>
    <property type="match status" value="1"/>
</dbReference>
<dbReference type="Pfam" id="PF08284">
    <property type="entry name" value="RVP_2"/>
    <property type="match status" value="1"/>
</dbReference>
<keyword evidence="4" id="KW-0548">Nucleotidyltransferase</keyword>
<name>A0A6L2MIU4_TANCI</name>
<feature type="domain" description="CCHC-type" evidence="3">
    <location>
        <begin position="493"/>
        <end position="508"/>
    </location>
</feature>
<dbReference type="SUPFAM" id="SSF56672">
    <property type="entry name" value="DNA/RNA polymerases"/>
    <property type="match status" value="1"/>
</dbReference>
<dbReference type="PANTHER" id="PTHR24559:SF427">
    <property type="entry name" value="RNA-DIRECTED DNA POLYMERASE"/>
    <property type="match status" value="1"/>
</dbReference>
<comment type="caution">
    <text evidence="4">The sequence shown here is derived from an EMBL/GenBank/DDBJ whole genome shotgun (WGS) entry which is preliminary data.</text>
</comment>
<reference evidence="4" key="1">
    <citation type="journal article" date="2019" name="Sci. Rep.">
        <title>Draft genome of Tanacetum cinerariifolium, the natural source of mosquito coil.</title>
        <authorList>
            <person name="Yamashiro T."/>
            <person name="Shiraishi A."/>
            <person name="Satake H."/>
            <person name="Nakayama K."/>
        </authorList>
    </citation>
    <scope>NUCLEOTIDE SEQUENCE</scope>
</reference>
<feature type="region of interest" description="Disordered" evidence="2">
    <location>
        <begin position="507"/>
        <end position="534"/>
    </location>
</feature>
<keyword evidence="1" id="KW-0862">Zinc</keyword>
<dbReference type="InterPro" id="IPR000477">
    <property type="entry name" value="RT_dom"/>
</dbReference>
<sequence>MIPADVSTIVHAIPKVAATVVALPGWVPSLDTHSTSETDPSEDPSSLVHAPATPITSLFLFTNSFEQYEYFSDSDSSERPPSPDSHEVVVAQWRSKAESRSSSSSSLAFTPPAPYQVVPALPDLPCRSAFLVLPGQEIPFGQPYHTHPNEARMLLTAQKRVHPFLTRIPANRRRFHSSSSSPPRKRCRVSPCSSSSATHSLYWCLLDHLRLRDPSSAYHHEVSVEVRTYIDIEDSIKIGAEGDIERDVKDSLVEADVEPVEVESEPVEDKVDVEPNAGDTVKIVVDVVAEPVVPNDLPVSTIKERLDEIDEVVQGMYEHLMDIPVKRLIMAPKRMSATVIKCMVNQRVAKALAEQESNRNHANENGNGKGNKNDNDVGIGNGNDGGNGTKRFQELSLLCPKMIQDEEEKVGKMANSIMDQKVRTYVARNAENKRKLENNPRDNCVQQPPFNRQNVARAYTVGNNEKRGYRDCKAAIAATTQGGPMVQQRAVTCYKCGRQGHFKKDCPKLKNQSRGKQAANSEAHGRAYALGGGEPNQDSNVITGTFLLSNRYASMLCDFGADRSLVPTAFSSLIDIAPTTLDYNNAVALPDGRVTESSTIFRGWILNLLGHPFNIDLMPIELGSFKVSIGIPSAAPIARAPYRLAPLEMQELSNQLQGLTDKGFLRPSSLPWGAPVLFVKKMDGSFKMCIDCCKFNKLTMKNRYPFSRIDDLFDELQGLSVYSKIVLRSGYHQLKVLEDDIPKTVFRTHYGNYKFQVMPFGLTIAAMIFMDLMNWVCKPYLDKFVIVFIDEIRIYSKNKEVHEEHVKLILQLLKMEELYAKFSKYEFWLSKVQFLGHMIDSEDQKELNIRQCRWLELLSGYDYEIHYHPRKAYVLADALSRKERIKPLQVRALMMKTDLNIPSQILNAQAEATKEENIKEENLSVKEIDSMEKLTRQYLKEVVSRHRVLSRIPIVKVWWNSRRGPEFTYDHENQFQKKYPHLFSNPILAPDAIAYALRTKLF</sequence>
<dbReference type="SMART" id="SM00343">
    <property type="entry name" value="ZnF_C2HC"/>
    <property type="match status" value="1"/>
</dbReference>
<dbReference type="Pfam" id="PF00098">
    <property type="entry name" value="zf-CCHC"/>
    <property type="match status" value="1"/>
</dbReference>
<accession>A0A6L2MIU4</accession>
<keyword evidence="1" id="KW-0479">Metal-binding</keyword>
<feature type="region of interest" description="Disordered" evidence="2">
    <location>
        <begin position="354"/>
        <end position="386"/>
    </location>
</feature>
<dbReference type="InterPro" id="IPR043502">
    <property type="entry name" value="DNA/RNA_pol_sf"/>
</dbReference>
<dbReference type="PANTHER" id="PTHR24559">
    <property type="entry name" value="TRANSPOSON TY3-I GAG-POL POLYPROTEIN"/>
    <property type="match status" value="1"/>
</dbReference>
<evidence type="ECO:0000259" key="3">
    <source>
        <dbReference type="PROSITE" id="PS50158"/>
    </source>
</evidence>
<gene>
    <name evidence="4" type="ORF">Tci_045876</name>
</gene>
<keyword evidence="4" id="KW-0695">RNA-directed DNA polymerase</keyword>
<dbReference type="AlphaFoldDB" id="A0A6L2MIU4"/>
<feature type="compositionally biased region" description="Polar residues" evidence="2">
    <location>
        <begin position="510"/>
        <end position="520"/>
    </location>
</feature>
<dbReference type="PROSITE" id="PS50158">
    <property type="entry name" value="ZF_CCHC"/>
    <property type="match status" value="1"/>
</dbReference>
<keyword evidence="1" id="KW-0863">Zinc-finger</keyword>
<evidence type="ECO:0000256" key="2">
    <source>
        <dbReference type="SAM" id="MobiDB-lite"/>
    </source>
</evidence>
<dbReference type="Pfam" id="PF00078">
    <property type="entry name" value="RVT_1"/>
    <property type="match status" value="1"/>
</dbReference>
<protein>
    <submittedName>
        <fullName evidence="4">Putative reverse transcriptase domain-containing protein</fullName>
    </submittedName>
</protein>
<dbReference type="InterPro" id="IPR036875">
    <property type="entry name" value="Znf_CCHC_sf"/>
</dbReference>
<dbReference type="Gene3D" id="4.10.60.10">
    <property type="entry name" value="Zinc finger, CCHC-type"/>
    <property type="match status" value="1"/>
</dbReference>
<dbReference type="EMBL" id="BKCJ010006778">
    <property type="protein sequence ID" value="GEU73898.1"/>
    <property type="molecule type" value="Genomic_DNA"/>
</dbReference>
<dbReference type="GO" id="GO:0003676">
    <property type="term" value="F:nucleic acid binding"/>
    <property type="evidence" value="ECO:0007669"/>
    <property type="project" value="InterPro"/>
</dbReference>
<organism evidence="4">
    <name type="scientific">Tanacetum cinerariifolium</name>
    <name type="common">Dalmatian daisy</name>
    <name type="synonym">Chrysanthemum cinerariifolium</name>
    <dbReference type="NCBI Taxonomy" id="118510"/>
    <lineage>
        <taxon>Eukaryota</taxon>
        <taxon>Viridiplantae</taxon>
        <taxon>Streptophyta</taxon>
        <taxon>Embryophyta</taxon>
        <taxon>Tracheophyta</taxon>
        <taxon>Spermatophyta</taxon>
        <taxon>Magnoliopsida</taxon>
        <taxon>eudicotyledons</taxon>
        <taxon>Gunneridae</taxon>
        <taxon>Pentapetalae</taxon>
        <taxon>asterids</taxon>
        <taxon>campanulids</taxon>
        <taxon>Asterales</taxon>
        <taxon>Asteraceae</taxon>
        <taxon>Asteroideae</taxon>
        <taxon>Anthemideae</taxon>
        <taxon>Anthemidinae</taxon>
        <taxon>Tanacetum</taxon>
    </lineage>
</organism>